<reference evidence="2" key="1">
    <citation type="submission" date="2022-11" db="UniProtKB">
        <authorList>
            <consortium name="WormBaseParasite"/>
        </authorList>
    </citation>
    <scope>IDENTIFICATION</scope>
</reference>
<evidence type="ECO:0000313" key="2">
    <source>
        <dbReference type="WBParaSite" id="JU765_v2.g18901.t1"/>
    </source>
</evidence>
<proteinExistence type="predicted"/>
<dbReference type="WBParaSite" id="JU765_v2.g18901.t1">
    <property type="protein sequence ID" value="JU765_v2.g18901.t1"/>
    <property type="gene ID" value="JU765_v2.g18901"/>
</dbReference>
<protein>
    <submittedName>
        <fullName evidence="2">Ycf15</fullName>
    </submittedName>
</protein>
<sequence length="84" mass="9909">MAVDLLSQISEISIICLVSWNKLFVAENGRKQRRENFSTNNPDSKCWSPNSKSVFQDEWWSTTQFNRLIFQKVYIFIVFCAQIL</sequence>
<organism evidence="1 2">
    <name type="scientific">Panagrolaimus sp. JU765</name>
    <dbReference type="NCBI Taxonomy" id="591449"/>
    <lineage>
        <taxon>Eukaryota</taxon>
        <taxon>Metazoa</taxon>
        <taxon>Ecdysozoa</taxon>
        <taxon>Nematoda</taxon>
        <taxon>Chromadorea</taxon>
        <taxon>Rhabditida</taxon>
        <taxon>Tylenchina</taxon>
        <taxon>Panagrolaimomorpha</taxon>
        <taxon>Panagrolaimoidea</taxon>
        <taxon>Panagrolaimidae</taxon>
        <taxon>Panagrolaimus</taxon>
    </lineage>
</organism>
<dbReference type="Proteomes" id="UP000887576">
    <property type="component" value="Unplaced"/>
</dbReference>
<evidence type="ECO:0000313" key="1">
    <source>
        <dbReference type="Proteomes" id="UP000887576"/>
    </source>
</evidence>
<accession>A0AC34QRV1</accession>
<name>A0AC34QRV1_9BILA</name>